<dbReference type="GO" id="GO:0004601">
    <property type="term" value="F:peroxidase activity"/>
    <property type="evidence" value="ECO:0007669"/>
    <property type="project" value="UniProtKB-KW"/>
</dbReference>
<reference evidence="5 6" key="1">
    <citation type="submission" date="2011-11" db="EMBL/GenBank/DDBJ databases">
        <title>Whole genome shotgun sequence of Gordonia araii NBRC 100433.</title>
        <authorList>
            <person name="Yoshida Y."/>
            <person name="Hosoyama A."/>
            <person name="Tsuchikane K."/>
            <person name="Katsumata H."/>
            <person name="Yamazaki S."/>
            <person name="Fujita N."/>
        </authorList>
    </citation>
    <scope>NUCLEOTIDE SEQUENCE [LARGE SCALE GENOMIC DNA]</scope>
    <source>
        <strain evidence="5 6">NBRC 100433</strain>
    </source>
</reference>
<dbReference type="InterPro" id="IPR000889">
    <property type="entry name" value="Glutathione_peroxidase"/>
</dbReference>
<dbReference type="PRINTS" id="PR01011">
    <property type="entry name" value="GLUTPROXDASE"/>
</dbReference>
<dbReference type="AlphaFoldDB" id="G7H751"/>
<dbReference type="Gene3D" id="3.40.30.10">
    <property type="entry name" value="Glutaredoxin"/>
    <property type="match status" value="1"/>
</dbReference>
<dbReference type="EMBL" id="BAEE01000082">
    <property type="protein sequence ID" value="GAB11676.1"/>
    <property type="molecule type" value="Genomic_DNA"/>
</dbReference>
<dbReference type="Proteomes" id="UP000035088">
    <property type="component" value="Unassembled WGS sequence"/>
</dbReference>
<dbReference type="PROSITE" id="PS51355">
    <property type="entry name" value="GLUTATHIONE_PEROXID_3"/>
    <property type="match status" value="1"/>
</dbReference>
<evidence type="ECO:0000256" key="2">
    <source>
        <dbReference type="ARBA" id="ARBA00022559"/>
    </source>
</evidence>
<dbReference type="Pfam" id="PF00255">
    <property type="entry name" value="GSHPx"/>
    <property type="match status" value="1"/>
</dbReference>
<dbReference type="SUPFAM" id="SSF52833">
    <property type="entry name" value="Thioredoxin-like"/>
    <property type="match status" value="1"/>
</dbReference>
<dbReference type="FunFam" id="3.40.30.10:FF:000010">
    <property type="entry name" value="Glutathione peroxidase"/>
    <property type="match status" value="1"/>
</dbReference>
<dbReference type="STRING" id="1073574.GOARA_082_00650"/>
<keyword evidence="3 4" id="KW-0560">Oxidoreductase</keyword>
<gene>
    <name evidence="5" type="ORF">GOARA_082_00650</name>
</gene>
<comment type="caution">
    <text evidence="5">The sequence shown here is derived from an EMBL/GenBank/DDBJ whole genome shotgun (WGS) entry which is preliminary data.</text>
</comment>
<evidence type="ECO:0000256" key="4">
    <source>
        <dbReference type="RuleBase" id="RU000499"/>
    </source>
</evidence>
<protein>
    <recommendedName>
        <fullName evidence="4">Glutathione peroxidase</fullName>
    </recommendedName>
</protein>
<evidence type="ECO:0000313" key="6">
    <source>
        <dbReference type="Proteomes" id="UP000035088"/>
    </source>
</evidence>
<organism evidence="5 6">
    <name type="scientific">Gordonia araii NBRC 100433</name>
    <dbReference type="NCBI Taxonomy" id="1073574"/>
    <lineage>
        <taxon>Bacteria</taxon>
        <taxon>Bacillati</taxon>
        <taxon>Actinomycetota</taxon>
        <taxon>Actinomycetes</taxon>
        <taxon>Mycobacteriales</taxon>
        <taxon>Gordoniaceae</taxon>
        <taxon>Gordonia</taxon>
    </lineage>
</organism>
<evidence type="ECO:0000256" key="3">
    <source>
        <dbReference type="ARBA" id="ARBA00023002"/>
    </source>
</evidence>
<dbReference type="PANTHER" id="PTHR11592">
    <property type="entry name" value="GLUTATHIONE PEROXIDASE"/>
    <property type="match status" value="1"/>
</dbReference>
<comment type="similarity">
    <text evidence="1 4">Belongs to the glutathione peroxidase family.</text>
</comment>
<keyword evidence="6" id="KW-1185">Reference proteome</keyword>
<evidence type="ECO:0000256" key="1">
    <source>
        <dbReference type="ARBA" id="ARBA00006926"/>
    </source>
</evidence>
<keyword evidence="2 4" id="KW-0575">Peroxidase</keyword>
<dbReference type="PANTHER" id="PTHR11592:SF40">
    <property type="entry name" value="THIOREDOXIN_GLUTATHIONE PEROXIDASE BTUE"/>
    <property type="match status" value="1"/>
</dbReference>
<proteinExistence type="inferred from homology"/>
<evidence type="ECO:0000313" key="5">
    <source>
        <dbReference type="EMBL" id="GAB11676.1"/>
    </source>
</evidence>
<dbReference type="GO" id="GO:0034599">
    <property type="term" value="P:cellular response to oxidative stress"/>
    <property type="evidence" value="ECO:0007669"/>
    <property type="project" value="TreeGrafter"/>
</dbReference>
<name>G7H751_9ACTN</name>
<accession>G7H751</accession>
<dbReference type="CDD" id="cd00340">
    <property type="entry name" value="GSH_Peroxidase"/>
    <property type="match status" value="1"/>
</dbReference>
<sequence length="255" mass="27516">MIALGNGNADATIVSTQICVSCVINPADCARFRADRAHNRADCAQIPADRARIRAERARILADRARIRADRARIRADRARIRADRARTPLGRLGRMANIKSIPVTALDGSSLDLSSFDGPLLVVNVASKCGLTPQYGKLEELAKSYGPRGLTVVGMPCNQFMGQEPGSADEIATFCSTTYGVTFPLLEKADVNGDARHPLYEELTKASDADGESGDVQWNFEKFLVGSDGEVVARFRPRTEPDAPEVVSAIEAAL</sequence>
<dbReference type="InterPro" id="IPR036249">
    <property type="entry name" value="Thioredoxin-like_sf"/>
</dbReference>